<sequence length="103" mass="11880">MEEKVLRDLEKFKKRAAEKDHDKKKVVAAVQSLLDKAMAASKNKMMRSINFIKRLTSFAKIWRLQGDEAIAGYKMSIEHHSSLHIYGVESFEGCYQYDKRVAG</sequence>
<dbReference type="EMBL" id="JBFOLK010000005">
    <property type="protein sequence ID" value="KAL2512660.1"/>
    <property type="molecule type" value="Genomic_DNA"/>
</dbReference>
<dbReference type="Proteomes" id="UP001604336">
    <property type="component" value="Unassembled WGS sequence"/>
</dbReference>
<reference evidence="2" key="1">
    <citation type="submission" date="2024-07" db="EMBL/GenBank/DDBJ databases">
        <title>Two chromosome-level genome assemblies of Korean endemic species Abeliophyllum distichum and Forsythia ovata (Oleaceae).</title>
        <authorList>
            <person name="Jang H."/>
        </authorList>
    </citation>
    <scope>NUCLEOTIDE SEQUENCE [LARGE SCALE GENOMIC DNA]</scope>
</reference>
<protein>
    <submittedName>
        <fullName evidence="1">Uncharacterized protein</fullName>
    </submittedName>
</protein>
<comment type="caution">
    <text evidence="1">The sequence shown here is derived from an EMBL/GenBank/DDBJ whole genome shotgun (WGS) entry which is preliminary data.</text>
</comment>
<dbReference type="AlphaFoldDB" id="A0ABD1TJN5"/>
<name>A0ABD1TJN5_9LAMI</name>
<proteinExistence type="predicted"/>
<keyword evidence="2" id="KW-1185">Reference proteome</keyword>
<evidence type="ECO:0000313" key="2">
    <source>
        <dbReference type="Proteomes" id="UP001604336"/>
    </source>
</evidence>
<accession>A0ABD1TJN5</accession>
<evidence type="ECO:0000313" key="1">
    <source>
        <dbReference type="EMBL" id="KAL2512660.1"/>
    </source>
</evidence>
<gene>
    <name evidence="1" type="ORF">Adt_18260</name>
</gene>
<organism evidence="1 2">
    <name type="scientific">Abeliophyllum distichum</name>
    <dbReference type="NCBI Taxonomy" id="126358"/>
    <lineage>
        <taxon>Eukaryota</taxon>
        <taxon>Viridiplantae</taxon>
        <taxon>Streptophyta</taxon>
        <taxon>Embryophyta</taxon>
        <taxon>Tracheophyta</taxon>
        <taxon>Spermatophyta</taxon>
        <taxon>Magnoliopsida</taxon>
        <taxon>eudicotyledons</taxon>
        <taxon>Gunneridae</taxon>
        <taxon>Pentapetalae</taxon>
        <taxon>asterids</taxon>
        <taxon>lamiids</taxon>
        <taxon>Lamiales</taxon>
        <taxon>Oleaceae</taxon>
        <taxon>Forsythieae</taxon>
        <taxon>Abeliophyllum</taxon>
    </lineage>
</organism>